<dbReference type="Gene3D" id="2.130.10.10">
    <property type="entry name" value="YVTN repeat-like/Quinoprotein amine dehydrogenase"/>
    <property type="match status" value="1"/>
</dbReference>
<dbReference type="GO" id="GO:0004402">
    <property type="term" value="F:histone acetyltransferase activity"/>
    <property type="evidence" value="ECO:0007669"/>
    <property type="project" value="InterPro"/>
</dbReference>
<gene>
    <name evidence="3" type="ORF">BDN70DRAFT_709576</name>
</gene>
<keyword evidence="4" id="KW-1185">Reference proteome</keyword>
<feature type="domain" description="Transcription factor IIIC 90kDa subunit N-terminal" evidence="1">
    <location>
        <begin position="34"/>
        <end position="400"/>
    </location>
</feature>
<proteinExistence type="predicted"/>
<accession>A0A9P5Z0G2</accession>
<reference evidence="3" key="1">
    <citation type="submission" date="2020-11" db="EMBL/GenBank/DDBJ databases">
        <authorList>
            <consortium name="DOE Joint Genome Institute"/>
            <person name="Ahrendt S."/>
            <person name="Riley R."/>
            <person name="Andreopoulos W."/>
            <person name="Labutti K."/>
            <person name="Pangilinan J."/>
            <person name="Ruiz-Duenas F.J."/>
            <person name="Barrasa J.M."/>
            <person name="Sanchez-Garcia M."/>
            <person name="Camarero S."/>
            <person name="Miyauchi S."/>
            <person name="Serrano A."/>
            <person name="Linde D."/>
            <person name="Babiker R."/>
            <person name="Drula E."/>
            <person name="Ayuso-Fernandez I."/>
            <person name="Pacheco R."/>
            <person name="Padilla G."/>
            <person name="Ferreira P."/>
            <person name="Barriuso J."/>
            <person name="Kellner H."/>
            <person name="Castanera R."/>
            <person name="Alfaro M."/>
            <person name="Ramirez L."/>
            <person name="Pisabarro A.G."/>
            <person name="Kuo A."/>
            <person name="Tritt A."/>
            <person name="Lipzen A."/>
            <person name="He G."/>
            <person name="Yan M."/>
            <person name="Ng V."/>
            <person name="Cullen D."/>
            <person name="Martin F."/>
            <person name="Rosso M.-N."/>
            <person name="Henrissat B."/>
            <person name="Hibbett D."/>
            <person name="Martinez A.T."/>
            <person name="Grigoriev I.V."/>
        </authorList>
    </citation>
    <scope>NUCLEOTIDE SEQUENCE</scope>
    <source>
        <strain evidence="3">CIRM-BRFM 674</strain>
    </source>
</reference>
<evidence type="ECO:0000259" key="2">
    <source>
        <dbReference type="Pfam" id="PF12660"/>
    </source>
</evidence>
<dbReference type="AlphaFoldDB" id="A0A9P5Z0G2"/>
<dbReference type="InterPro" id="IPR044230">
    <property type="entry name" value="GTF3C4"/>
</dbReference>
<dbReference type="GO" id="GO:0000127">
    <property type="term" value="C:transcription factor TFIIIC complex"/>
    <property type="evidence" value="ECO:0007669"/>
    <property type="project" value="InterPro"/>
</dbReference>
<evidence type="ECO:0000313" key="3">
    <source>
        <dbReference type="EMBL" id="KAF9479133.1"/>
    </source>
</evidence>
<evidence type="ECO:0008006" key="5">
    <source>
        <dbReference type="Google" id="ProtNLM"/>
    </source>
</evidence>
<dbReference type="Proteomes" id="UP000807469">
    <property type="component" value="Unassembled WGS sequence"/>
</dbReference>
<protein>
    <recommendedName>
        <fullName evidence="5">Transcription factor IIIC 90kDa subunit N-terminal domain-containing protein</fullName>
    </recommendedName>
</protein>
<dbReference type="InterPro" id="IPR036322">
    <property type="entry name" value="WD40_repeat_dom_sf"/>
</dbReference>
<dbReference type="InterPro" id="IPR015943">
    <property type="entry name" value="WD40/YVTN_repeat-like_dom_sf"/>
</dbReference>
<dbReference type="PANTHER" id="PTHR15496:SF2">
    <property type="entry name" value="GENERAL TRANSCRIPTION FACTOR 3C POLYPEPTIDE 4"/>
    <property type="match status" value="1"/>
</dbReference>
<dbReference type="GO" id="GO:0006384">
    <property type="term" value="P:transcription initiation at RNA polymerase III promoter"/>
    <property type="evidence" value="ECO:0007669"/>
    <property type="project" value="InterPro"/>
</dbReference>
<organism evidence="3 4">
    <name type="scientific">Pholiota conissans</name>
    <dbReference type="NCBI Taxonomy" id="109636"/>
    <lineage>
        <taxon>Eukaryota</taxon>
        <taxon>Fungi</taxon>
        <taxon>Dikarya</taxon>
        <taxon>Basidiomycota</taxon>
        <taxon>Agaricomycotina</taxon>
        <taxon>Agaricomycetes</taxon>
        <taxon>Agaricomycetidae</taxon>
        <taxon>Agaricales</taxon>
        <taxon>Agaricineae</taxon>
        <taxon>Strophariaceae</taxon>
        <taxon>Pholiota</taxon>
    </lineage>
</organism>
<dbReference type="EMBL" id="MU155219">
    <property type="protein sequence ID" value="KAF9479133.1"/>
    <property type="molecule type" value="Genomic_DNA"/>
</dbReference>
<dbReference type="InterPro" id="IPR024761">
    <property type="entry name" value="TFIIIC_delta_N"/>
</dbReference>
<dbReference type="PANTHER" id="PTHR15496">
    <property type="entry name" value="GENERAL TRANSCRIPTION FACTOR 3C POLYPEPTIDE 4 FAMILY"/>
    <property type="match status" value="1"/>
</dbReference>
<dbReference type="OrthoDB" id="421374at2759"/>
<dbReference type="InterPro" id="IPR024764">
    <property type="entry name" value="TFIIIC_Znf"/>
</dbReference>
<evidence type="ECO:0000313" key="4">
    <source>
        <dbReference type="Proteomes" id="UP000807469"/>
    </source>
</evidence>
<dbReference type="Pfam" id="PF12657">
    <property type="entry name" value="TFIIIC_delta"/>
    <property type="match status" value="1"/>
</dbReference>
<evidence type="ECO:0000259" key="1">
    <source>
        <dbReference type="Pfam" id="PF12657"/>
    </source>
</evidence>
<dbReference type="SUPFAM" id="SSF50978">
    <property type="entry name" value="WD40 repeat-like"/>
    <property type="match status" value="1"/>
</dbReference>
<name>A0A9P5Z0G2_9AGAR</name>
<sequence>MAKNSASDKLSLSVYTTLNIPTVTSHPSLKSVQWSADGQVSFITKNAVVILTPDHGINFDTDSVIKSTPSKNDPALGWFKTMIQHDQTVPMKWPDYSQSWSATSLGSLDPAVTSVAISPSGLSLHGRCIFVTLSSNMDVNLWAAGKNYLKGEWSKIFEVTPYLLDTIAPTPEEKCTSVAVLQAQIVCIEWTPQVEFGVEPAPWLDASLLVVGSRSGHIRFLRYQNSPALQVVASLQVSEKWITQIAFCKWVQCSPFVYEGVLTYGTADGSVGSVKITQTLTVEGDVFSFTPHYQISVKVEQEQPMLYASEISTSITALRWVHPSGRHPVLITANPGVMKFYSKPDPEATYWTGHRTLRIQLQKISTDSSPFHPVSGLTYRQSEDRLVVTLFDGSFHVVRNLSMDPSWASKAAVDVESEHVTSETLSALSRATFEKAEKGEVDRGDMLRIDGAIPYDDVSVFLWVYESSRPSDFSYKHDAKHSSTLVVAQMWEADGDDILLNLNTLLTNVKASSRSSPLHLLRPFFLHLRNPITLDLLHSSLLETLQASSMIDHSTRIKLPLFDGTLDQDTRSKFRAALSTHLFGWDNLLSLRMRLSLADFAWKLSITEEKRSQCGVVAQSMLNAISHRILRTLIRHLVSVVNVLTADDIPFVSRIILQSLLHGCPPDLTEEVNQLSTLIQPFIETSTAAGSVSEGILNTLNESCPACRVEVPLQDITTAVCTNGHSWARCSVTTFILSTPWVRTCVGCSRKAFLPPSAKRGLPAIARGWVVEELLEAVHHCLFCNNHLVSIL</sequence>
<dbReference type="Pfam" id="PF12660">
    <property type="entry name" value="zf-TFIIIC"/>
    <property type="match status" value="1"/>
</dbReference>
<feature type="domain" description="Transcription factor IIIC putative zinc-finger" evidence="2">
    <location>
        <begin position="698"/>
        <end position="787"/>
    </location>
</feature>
<comment type="caution">
    <text evidence="3">The sequence shown here is derived from an EMBL/GenBank/DDBJ whole genome shotgun (WGS) entry which is preliminary data.</text>
</comment>